<feature type="transmembrane region" description="Helical" evidence="5">
    <location>
        <begin position="151"/>
        <end position="169"/>
    </location>
</feature>
<evidence type="ECO:0000313" key="7">
    <source>
        <dbReference type="Proteomes" id="UP000566813"/>
    </source>
</evidence>
<keyword evidence="7" id="KW-1185">Reference proteome</keyword>
<dbReference type="PANTHER" id="PTHR36917">
    <property type="entry name" value="INTRACELLULAR SEPTATION PROTEIN A-RELATED"/>
    <property type="match status" value="1"/>
</dbReference>
<evidence type="ECO:0000256" key="5">
    <source>
        <dbReference type="HAMAP-Rule" id="MF_00189"/>
    </source>
</evidence>
<dbReference type="InterPro" id="IPR006008">
    <property type="entry name" value="YciB"/>
</dbReference>
<feature type="transmembrane region" description="Helical" evidence="5">
    <location>
        <begin position="75"/>
        <end position="96"/>
    </location>
</feature>
<dbReference type="RefSeq" id="WP_185663112.1">
    <property type="nucleotide sequence ID" value="NZ_JACLAW010000003.1"/>
</dbReference>
<keyword evidence="4 5" id="KW-0472">Membrane</keyword>
<organism evidence="6 7">
    <name type="scientific">Novosphingobium flavum</name>
    <dbReference type="NCBI Taxonomy" id="1778672"/>
    <lineage>
        <taxon>Bacteria</taxon>
        <taxon>Pseudomonadati</taxon>
        <taxon>Pseudomonadota</taxon>
        <taxon>Alphaproteobacteria</taxon>
        <taxon>Sphingomonadales</taxon>
        <taxon>Sphingomonadaceae</taxon>
        <taxon>Novosphingobium</taxon>
    </lineage>
</organism>
<evidence type="ECO:0000256" key="1">
    <source>
        <dbReference type="ARBA" id="ARBA00022475"/>
    </source>
</evidence>
<sequence length="217" mass="24096">MVEPAGTPAAKKSNWANLLIDYGPILLFFLVYRHFAPADKTASLQEVSAVIYGTVAFIAGAVVALAYSLAKFRRVSPMLALSTALIVFFGGLTILLHDQFYIQIKPTVIYLMFGLALLGGWMKGKALLKILLEAAFEGLDDDGWMKLSRNWGWFFLFLAALNEGFRFYLSFGGWLQAKLYVFLPASFLFTFAHMPMLLRHGLASEARSEAASEAPHE</sequence>
<comment type="caution">
    <text evidence="6">The sequence shown here is derived from an EMBL/GenBank/DDBJ whole genome shotgun (WGS) entry which is preliminary data.</text>
</comment>
<comment type="subcellular location">
    <subcellularLocation>
        <location evidence="5">Cell inner membrane</location>
        <topology evidence="5">Multi-pass membrane protein</topology>
    </subcellularLocation>
</comment>
<feature type="transmembrane region" description="Helical" evidence="5">
    <location>
        <begin position="181"/>
        <end position="198"/>
    </location>
</feature>
<protein>
    <recommendedName>
        <fullName evidence="5">Inner membrane-spanning protein YciB</fullName>
    </recommendedName>
</protein>
<keyword evidence="3 5" id="KW-1133">Transmembrane helix</keyword>
<evidence type="ECO:0000313" key="6">
    <source>
        <dbReference type="EMBL" id="MBC2664853.1"/>
    </source>
</evidence>
<reference evidence="6 7" key="1">
    <citation type="submission" date="2020-08" db="EMBL/GenBank/DDBJ databases">
        <title>The genome sequence of type strain Novosphingobium flavum NBRC 111647.</title>
        <authorList>
            <person name="Liu Y."/>
        </authorList>
    </citation>
    <scope>NUCLEOTIDE SEQUENCE [LARGE SCALE GENOMIC DNA]</scope>
    <source>
        <strain evidence="6 7">NBRC 111647</strain>
    </source>
</reference>
<comment type="function">
    <text evidence="5">Plays a role in cell envelope biogenesis, maintenance of cell envelope integrity and membrane homeostasis.</text>
</comment>
<evidence type="ECO:0000256" key="3">
    <source>
        <dbReference type="ARBA" id="ARBA00022989"/>
    </source>
</evidence>
<accession>A0A7X1FQ60</accession>
<evidence type="ECO:0000256" key="2">
    <source>
        <dbReference type="ARBA" id="ARBA00022692"/>
    </source>
</evidence>
<gene>
    <name evidence="5" type="primary">yciB</name>
    <name evidence="6" type="ORF">H7F51_04915</name>
</gene>
<name>A0A7X1FQ60_9SPHN</name>
<dbReference type="EMBL" id="JACLAW010000003">
    <property type="protein sequence ID" value="MBC2664853.1"/>
    <property type="molecule type" value="Genomic_DNA"/>
</dbReference>
<comment type="similarity">
    <text evidence="5">Belongs to the YciB family.</text>
</comment>
<keyword evidence="2 5" id="KW-0812">Transmembrane</keyword>
<evidence type="ECO:0000256" key="4">
    <source>
        <dbReference type="ARBA" id="ARBA00023136"/>
    </source>
</evidence>
<dbReference type="GO" id="GO:0005886">
    <property type="term" value="C:plasma membrane"/>
    <property type="evidence" value="ECO:0007669"/>
    <property type="project" value="UniProtKB-SubCell"/>
</dbReference>
<proteinExistence type="inferred from homology"/>
<feature type="transmembrane region" description="Helical" evidence="5">
    <location>
        <begin position="15"/>
        <end position="35"/>
    </location>
</feature>
<dbReference type="Proteomes" id="UP000566813">
    <property type="component" value="Unassembled WGS sequence"/>
</dbReference>
<dbReference type="AlphaFoldDB" id="A0A7X1FQ60"/>
<dbReference type="Pfam" id="PF04279">
    <property type="entry name" value="IspA"/>
    <property type="match status" value="1"/>
</dbReference>
<keyword evidence="1 5" id="KW-1003">Cell membrane</keyword>
<dbReference type="PANTHER" id="PTHR36917:SF1">
    <property type="entry name" value="INNER MEMBRANE-SPANNING PROTEIN YCIB"/>
    <property type="match status" value="1"/>
</dbReference>
<keyword evidence="5" id="KW-0997">Cell inner membrane</keyword>
<feature type="transmembrane region" description="Helical" evidence="5">
    <location>
        <begin position="108"/>
        <end position="131"/>
    </location>
</feature>
<dbReference type="HAMAP" id="MF_00189">
    <property type="entry name" value="YciB"/>
    <property type="match status" value="1"/>
</dbReference>
<feature type="transmembrane region" description="Helical" evidence="5">
    <location>
        <begin position="47"/>
        <end position="69"/>
    </location>
</feature>